<evidence type="ECO:0000256" key="1">
    <source>
        <dbReference type="SAM" id="Coils"/>
    </source>
</evidence>
<keyword evidence="1" id="KW-0175">Coiled coil</keyword>
<organism evidence="2 3">
    <name type="scientific">Physocladia obscura</name>
    <dbReference type="NCBI Taxonomy" id="109957"/>
    <lineage>
        <taxon>Eukaryota</taxon>
        <taxon>Fungi</taxon>
        <taxon>Fungi incertae sedis</taxon>
        <taxon>Chytridiomycota</taxon>
        <taxon>Chytridiomycota incertae sedis</taxon>
        <taxon>Chytridiomycetes</taxon>
        <taxon>Chytridiales</taxon>
        <taxon>Chytriomycetaceae</taxon>
        <taxon>Physocladia</taxon>
    </lineage>
</organism>
<keyword evidence="3" id="KW-1185">Reference proteome</keyword>
<dbReference type="EMBL" id="JADGJH010000253">
    <property type="protein sequence ID" value="KAJ3132369.1"/>
    <property type="molecule type" value="Genomic_DNA"/>
</dbReference>
<protein>
    <submittedName>
        <fullName evidence="2">Uncharacterized protein</fullName>
    </submittedName>
</protein>
<accession>A0AAD5XKN0</accession>
<evidence type="ECO:0000313" key="2">
    <source>
        <dbReference type="EMBL" id="KAJ3132369.1"/>
    </source>
</evidence>
<feature type="coiled-coil region" evidence="1">
    <location>
        <begin position="103"/>
        <end position="158"/>
    </location>
</feature>
<proteinExistence type="predicted"/>
<reference evidence="2" key="1">
    <citation type="submission" date="2020-05" db="EMBL/GenBank/DDBJ databases">
        <title>Phylogenomic resolution of chytrid fungi.</title>
        <authorList>
            <person name="Stajich J.E."/>
            <person name="Amses K."/>
            <person name="Simmons R."/>
            <person name="Seto K."/>
            <person name="Myers J."/>
            <person name="Bonds A."/>
            <person name="Quandt C.A."/>
            <person name="Barry K."/>
            <person name="Liu P."/>
            <person name="Grigoriev I."/>
            <person name="Longcore J.E."/>
            <person name="James T.Y."/>
        </authorList>
    </citation>
    <scope>NUCLEOTIDE SEQUENCE</scope>
    <source>
        <strain evidence="2">JEL0513</strain>
    </source>
</reference>
<feature type="non-terminal residue" evidence="2">
    <location>
        <position position="1"/>
    </location>
</feature>
<dbReference type="Proteomes" id="UP001211907">
    <property type="component" value="Unassembled WGS sequence"/>
</dbReference>
<dbReference type="AlphaFoldDB" id="A0AAD5XKN0"/>
<feature type="coiled-coil region" evidence="1">
    <location>
        <begin position="189"/>
        <end position="258"/>
    </location>
</feature>
<name>A0AAD5XKN0_9FUNG</name>
<gene>
    <name evidence="2" type="ORF">HK100_005412</name>
</gene>
<comment type="caution">
    <text evidence="2">The sequence shown here is derived from an EMBL/GenBank/DDBJ whole genome shotgun (WGS) entry which is preliminary data.</text>
</comment>
<evidence type="ECO:0000313" key="3">
    <source>
        <dbReference type="Proteomes" id="UP001211907"/>
    </source>
</evidence>
<sequence>VKLVEANVALRLAYSNLLATSTCAPQASLSSKHKDELEFAPYETPEAFVIKQTIKTRNSSNTSNNSSTNNTVISGYHSDTECRYQRAEISSLSRTITILNGRVANAQSVASRLERALSHAQVQIDDLITRVHDGDDERRRLRVSNRSLKSELAELHKATGDIYDSTIQQQKKQRQSFNPAGDQAYKQFYANAEKTCSVLENELKEANTAIGALISLLQASEIARGRAESKNIEMKEELEALKALTEDLRVQVETLQEMNALSDLTAQESLFLNQDASFACYTLGKDDSFGDLSLNHNKFIPNASEIFERIKGEEKRKKGEESRSGNVDISILRELDSIAVGESEKNGTDMLESDSFLGKIVEFGRFGVASSLGLDLDAFPTKSQRGFVTQLCCNSAGGVMGFGCQPLSPSKLEEPGVECVDGIDLVDRRRGAVLDEFLARMDDNNNKKDHHGILVKMLLKILDLVNAKK</sequence>